<evidence type="ECO:0000256" key="5">
    <source>
        <dbReference type="ARBA" id="ARBA00022989"/>
    </source>
</evidence>
<dbReference type="PANTHER" id="PTHR31806">
    <property type="entry name" value="PURINE-CYTOSINE PERMEASE FCY2-RELATED"/>
    <property type="match status" value="1"/>
</dbReference>
<feature type="transmembrane region" description="Helical" evidence="9">
    <location>
        <begin position="326"/>
        <end position="351"/>
    </location>
</feature>
<evidence type="ECO:0000256" key="1">
    <source>
        <dbReference type="ARBA" id="ARBA00004141"/>
    </source>
</evidence>
<feature type="transmembrane region" description="Helical" evidence="9">
    <location>
        <begin position="96"/>
        <end position="115"/>
    </location>
</feature>
<dbReference type="AlphaFoldDB" id="A0A0C3M4Z0"/>
<feature type="transmembrane region" description="Helical" evidence="9">
    <location>
        <begin position="175"/>
        <end position="196"/>
    </location>
</feature>
<feature type="transmembrane region" description="Helical" evidence="9">
    <location>
        <begin position="394"/>
        <end position="415"/>
    </location>
</feature>
<dbReference type="STRING" id="1051891.A0A0C3M4Z0"/>
<evidence type="ECO:0000256" key="8">
    <source>
        <dbReference type="SAM" id="MobiDB-lite"/>
    </source>
</evidence>
<proteinExistence type="inferred from homology"/>
<evidence type="ECO:0000313" key="10">
    <source>
        <dbReference type="EMBL" id="KIO28742.1"/>
    </source>
</evidence>
<comment type="subcellular location">
    <subcellularLocation>
        <location evidence="1">Membrane</location>
        <topology evidence="1">Multi-pass membrane protein</topology>
    </subcellularLocation>
</comment>
<keyword evidence="3 7" id="KW-0813">Transport</keyword>
<dbReference type="Proteomes" id="UP000054248">
    <property type="component" value="Unassembled WGS sequence"/>
</dbReference>
<comment type="similarity">
    <text evidence="2 7">Belongs to the purine-cytosine permease (2.A.39) family.</text>
</comment>
<dbReference type="HOGENOM" id="CLU_026016_2_0_1"/>
<sequence length="461" mass="50691">MEAGHKPDEEMKSWGQQLDSGYDEPERNPTHALGRKWFLLRLLDVESRGILPTLPKERTDPQFYKVFFIWLSANCNILSFSAGTVGPLIFELGFRDSALVIFGFNVIGCLLPGYFSTFGPKTGMRQMVQARYTWGYHLVALPALLNAATMMGFMILNCILGGETLASVSDGSLSWNVGIVIIAVVSLFISFCGYRVLNWYERVAWLPILIIFIIALGIGGKHLSDPPPPVPATARQVLSFGSTIAGFVISWCALSSDFTNYMRFETPSWKVFVWSYAGLILPITLIQTLGAAFAASLTNVDSWSSGYEAYSVGGLLHGILSPAKGFGSFLTVLLSLSVSANVAPTLYSFSLNFQVIIPPLHRLPRPAFSVIASAILIPLSIVGKTRFYLNLVNFLGIIGYWVGCFGATVLMEHLVMRKGKWERYDAAVWDRPRQLPIGLAAFLASAGSFGLIWAASRLTWV</sequence>
<organism evidence="10 11">
    <name type="scientific">Tulasnella calospora MUT 4182</name>
    <dbReference type="NCBI Taxonomy" id="1051891"/>
    <lineage>
        <taxon>Eukaryota</taxon>
        <taxon>Fungi</taxon>
        <taxon>Dikarya</taxon>
        <taxon>Basidiomycota</taxon>
        <taxon>Agaricomycotina</taxon>
        <taxon>Agaricomycetes</taxon>
        <taxon>Cantharellales</taxon>
        <taxon>Tulasnellaceae</taxon>
        <taxon>Tulasnella</taxon>
    </lineage>
</organism>
<dbReference type="OrthoDB" id="2116389at2759"/>
<evidence type="ECO:0000256" key="3">
    <source>
        <dbReference type="ARBA" id="ARBA00022448"/>
    </source>
</evidence>
<feature type="transmembrane region" description="Helical" evidence="9">
    <location>
        <begin position="435"/>
        <end position="455"/>
    </location>
</feature>
<gene>
    <name evidence="10" type="ORF">M407DRAFT_229856</name>
</gene>
<keyword evidence="11" id="KW-1185">Reference proteome</keyword>
<dbReference type="GO" id="GO:0005886">
    <property type="term" value="C:plasma membrane"/>
    <property type="evidence" value="ECO:0007669"/>
    <property type="project" value="TreeGrafter"/>
</dbReference>
<dbReference type="PIRSF" id="PIRSF002744">
    <property type="entry name" value="Pur-cyt_permease"/>
    <property type="match status" value="1"/>
</dbReference>
<feature type="transmembrane region" description="Helical" evidence="9">
    <location>
        <begin position="271"/>
        <end position="295"/>
    </location>
</feature>
<protein>
    <submittedName>
        <fullName evidence="10">Uncharacterized protein</fullName>
    </submittedName>
</protein>
<dbReference type="PANTHER" id="PTHR31806:SF5">
    <property type="entry name" value="PURINE-CYTOSINE PERMEASE FCY21"/>
    <property type="match status" value="1"/>
</dbReference>
<feature type="transmembrane region" description="Helical" evidence="9">
    <location>
        <begin position="136"/>
        <end position="155"/>
    </location>
</feature>
<evidence type="ECO:0000256" key="6">
    <source>
        <dbReference type="ARBA" id="ARBA00023136"/>
    </source>
</evidence>
<dbReference type="EMBL" id="KN822991">
    <property type="protein sequence ID" value="KIO28742.1"/>
    <property type="molecule type" value="Genomic_DNA"/>
</dbReference>
<keyword evidence="6 7" id="KW-0472">Membrane</keyword>
<dbReference type="InterPro" id="IPR001248">
    <property type="entry name" value="Pur-cyt_permease"/>
</dbReference>
<evidence type="ECO:0000256" key="2">
    <source>
        <dbReference type="ARBA" id="ARBA00008974"/>
    </source>
</evidence>
<accession>A0A0C3M4Z0</accession>
<name>A0A0C3M4Z0_9AGAM</name>
<feature type="transmembrane region" description="Helical" evidence="9">
    <location>
        <begin position="203"/>
        <end position="220"/>
    </location>
</feature>
<dbReference type="GO" id="GO:0022857">
    <property type="term" value="F:transmembrane transporter activity"/>
    <property type="evidence" value="ECO:0007669"/>
    <property type="project" value="InterPro"/>
</dbReference>
<feature type="region of interest" description="Disordered" evidence="8">
    <location>
        <begin position="1"/>
        <end position="27"/>
    </location>
</feature>
<feature type="transmembrane region" description="Helical" evidence="9">
    <location>
        <begin position="66"/>
        <end position="90"/>
    </location>
</feature>
<feature type="transmembrane region" description="Helical" evidence="9">
    <location>
        <begin position="363"/>
        <end position="382"/>
    </location>
</feature>
<evidence type="ECO:0000256" key="7">
    <source>
        <dbReference type="PIRNR" id="PIRNR002744"/>
    </source>
</evidence>
<evidence type="ECO:0000256" key="4">
    <source>
        <dbReference type="ARBA" id="ARBA00022692"/>
    </source>
</evidence>
<feature type="compositionally biased region" description="Basic and acidic residues" evidence="8">
    <location>
        <begin position="1"/>
        <end position="12"/>
    </location>
</feature>
<dbReference type="InterPro" id="IPR026030">
    <property type="entry name" value="Pur-cyt_permease_Fcy2/21/22"/>
</dbReference>
<feature type="transmembrane region" description="Helical" evidence="9">
    <location>
        <begin position="240"/>
        <end position="259"/>
    </location>
</feature>
<evidence type="ECO:0000256" key="9">
    <source>
        <dbReference type="SAM" id="Phobius"/>
    </source>
</evidence>
<keyword evidence="4 9" id="KW-0812">Transmembrane</keyword>
<dbReference type="Pfam" id="PF02133">
    <property type="entry name" value="Transp_cyt_pur"/>
    <property type="match status" value="1"/>
</dbReference>
<reference evidence="11" key="2">
    <citation type="submission" date="2015-01" db="EMBL/GenBank/DDBJ databases">
        <title>Evolutionary Origins and Diversification of the Mycorrhizal Mutualists.</title>
        <authorList>
            <consortium name="DOE Joint Genome Institute"/>
            <consortium name="Mycorrhizal Genomics Consortium"/>
            <person name="Kohler A."/>
            <person name="Kuo A."/>
            <person name="Nagy L.G."/>
            <person name="Floudas D."/>
            <person name="Copeland A."/>
            <person name="Barry K.W."/>
            <person name="Cichocki N."/>
            <person name="Veneault-Fourrey C."/>
            <person name="LaButti K."/>
            <person name="Lindquist E.A."/>
            <person name="Lipzen A."/>
            <person name="Lundell T."/>
            <person name="Morin E."/>
            <person name="Murat C."/>
            <person name="Riley R."/>
            <person name="Ohm R."/>
            <person name="Sun H."/>
            <person name="Tunlid A."/>
            <person name="Henrissat B."/>
            <person name="Grigoriev I.V."/>
            <person name="Hibbett D.S."/>
            <person name="Martin F."/>
        </authorList>
    </citation>
    <scope>NUCLEOTIDE SEQUENCE [LARGE SCALE GENOMIC DNA]</scope>
    <source>
        <strain evidence="11">MUT 4182</strain>
    </source>
</reference>
<dbReference type="Gene3D" id="1.10.4160.10">
    <property type="entry name" value="Hydantoin permease"/>
    <property type="match status" value="1"/>
</dbReference>
<keyword evidence="5 9" id="KW-1133">Transmembrane helix</keyword>
<reference evidence="10 11" key="1">
    <citation type="submission" date="2014-04" db="EMBL/GenBank/DDBJ databases">
        <authorList>
            <consortium name="DOE Joint Genome Institute"/>
            <person name="Kuo A."/>
            <person name="Girlanda M."/>
            <person name="Perotto S."/>
            <person name="Kohler A."/>
            <person name="Nagy L.G."/>
            <person name="Floudas D."/>
            <person name="Copeland A."/>
            <person name="Barry K.W."/>
            <person name="Cichocki N."/>
            <person name="Veneault-Fourrey C."/>
            <person name="LaButti K."/>
            <person name="Lindquist E.A."/>
            <person name="Lipzen A."/>
            <person name="Lundell T."/>
            <person name="Morin E."/>
            <person name="Murat C."/>
            <person name="Sun H."/>
            <person name="Tunlid A."/>
            <person name="Henrissat B."/>
            <person name="Grigoriev I.V."/>
            <person name="Hibbett D.S."/>
            <person name="Martin F."/>
            <person name="Nordberg H.P."/>
            <person name="Cantor M.N."/>
            <person name="Hua S.X."/>
        </authorList>
    </citation>
    <scope>NUCLEOTIDE SEQUENCE [LARGE SCALE GENOMIC DNA]</scope>
    <source>
        <strain evidence="10 11">MUT 4182</strain>
    </source>
</reference>
<evidence type="ECO:0000313" key="11">
    <source>
        <dbReference type="Proteomes" id="UP000054248"/>
    </source>
</evidence>